<dbReference type="EMBL" id="LBTA01000057">
    <property type="protein sequence ID" value="KKQ29806.1"/>
    <property type="molecule type" value="Genomic_DNA"/>
</dbReference>
<name>A0A0G0JNX6_9BACT</name>
<feature type="transmembrane region" description="Helical" evidence="1">
    <location>
        <begin position="197"/>
        <end position="230"/>
    </location>
</feature>
<feature type="transmembrane region" description="Helical" evidence="1">
    <location>
        <begin position="151"/>
        <end position="177"/>
    </location>
</feature>
<dbReference type="AlphaFoldDB" id="A0A0G0JNX6"/>
<feature type="transmembrane region" description="Helical" evidence="1">
    <location>
        <begin position="110"/>
        <end position="139"/>
    </location>
</feature>
<feature type="transmembrane region" description="Helical" evidence="1">
    <location>
        <begin position="468"/>
        <end position="490"/>
    </location>
</feature>
<feature type="transmembrane region" description="Helical" evidence="1">
    <location>
        <begin position="440"/>
        <end position="461"/>
    </location>
</feature>
<feature type="transmembrane region" description="Helical" evidence="1">
    <location>
        <begin position="310"/>
        <end position="327"/>
    </location>
</feature>
<dbReference type="PANTHER" id="PTHR38454:SF1">
    <property type="entry name" value="INTEGRAL MEMBRANE PROTEIN"/>
    <property type="match status" value="1"/>
</dbReference>
<feature type="transmembrane region" description="Helical" evidence="1">
    <location>
        <begin position="7"/>
        <end position="27"/>
    </location>
</feature>
<proteinExistence type="predicted"/>
<protein>
    <recommendedName>
        <fullName evidence="4">Bacterial membrane protein YfhO</fullName>
    </recommendedName>
</protein>
<feature type="transmembrane region" description="Helical" evidence="1">
    <location>
        <begin position="754"/>
        <end position="772"/>
    </location>
</feature>
<evidence type="ECO:0000313" key="2">
    <source>
        <dbReference type="EMBL" id="KKQ29806.1"/>
    </source>
</evidence>
<feature type="transmembrane region" description="Helical" evidence="1">
    <location>
        <begin position="373"/>
        <end position="393"/>
    </location>
</feature>
<reference evidence="2 3" key="1">
    <citation type="journal article" date="2015" name="Nature">
        <title>rRNA introns, odd ribosomes, and small enigmatic genomes across a large radiation of phyla.</title>
        <authorList>
            <person name="Brown C.T."/>
            <person name="Hug L.A."/>
            <person name="Thomas B.C."/>
            <person name="Sharon I."/>
            <person name="Castelle C.J."/>
            <person name="Singh A."/>
            <person name="Wilkins M.J."/>
            <person name="Williams K.H."/>
            <person name="Banfield J.F."/>
        </authorList>
    </citation>
    <scope>NUCLEOTIDE SEQUENCE [LARGE SCALE GENOMIC DNA]</scope>
</reference>
<organism evidence="2 3">
    <name type="scientific">Candidatus Nomurabacteria bacterium GW2011_GWA1_37_20</name>
    <dbReference type="NCBI Taxonomy" id="1618729"/>
    <lineage>
        <taxon>Bacteria</taxon>
        <taxon>Candidatus Nomuraibacteriota</taxon>
    </lineage>
</organism>
<dbReference type="InterPro" id="IPR018580">
    <property type="entry name" value="Uncharacterised_YfhO"/>
</dbReference>
<feature type="transmembrane region" description="Helical" evidence="1">
    <location>
        <begin position="334"/>
        <end position="353"/>
    </location>
</feature>
<dbReference type="Pfam" id="PF09586">
    <property type="entry name" value="YfhO"/>
    <property type="match status" value="2"/>
</dbReference>
<evidence type="ECO:0000256" key="1">
    <source>
        <dbReference type="SAM" id="Phobius"/>
    </source>
</evidence>
<sequence length="784" mass="90171">MKNKILNYWPVIVIFIIWFIFANPYFLKNKVPFPSNYQVNNFAPWSTNSKFWGPVKNSAMPDIITQIYPWRHLAISFWKQGQIPLWNPYTFSGNPLLANYQSAALSPFNILFFILPFADAWSILVLLQPLLASLFMYLFVRNLRVGKVGSLISSVSFMFCGFITAWMGYATLGYAILFLPYSLYCVEKYHETRKNIFLFLLSLTLPLAFFSGHFQTSLYFLIALFAYIIYKFASTRNMHNTLYLILYTFFGILFIMPQVLPSIELYLGSFRSSFFQSGGIPVEYLPSFLAPDFFGNPVTGNNWFGNYAEWNAYVGILPIMLAIYSLLRIKKPRVLFFFILGLLSLILAINNPISTFIQNLHMPVLSAGAINRIIILFSFSFAVLAGFGCDQLLLDIKKGNKKMIFAWLSLFGFLFIILWIVIFQKLFIPLDKIAISRQNLILPTILFLAASTLVFFAVILRKIKHSRVLYIFLSLGFVVLVTFDMLRFAIKWMPFDPKNLVFPAFSTTQAFSRISGFNRVFGNLGGEATMYYGLPSVEGYDALYSKRYGQFIGYIGNEEFIESNWSVVLFPKNSKNTSKAINLLDIKYIVHKLTDDGVSWTFPYWTYPKGQFNVIYKDNYYRFYQNNNVLPHAFLVGEYRVIKDKKQILKTIFSDNFKPRREIILEDDPKITKVNGDVGDAKITNYQPNNIEISVDSKNNALLFLADNYDKGWKASVDGKDTSILRANYTFRAIKINEGKHVVRFWYDPRSFKLGIYLAIGGMVGILITILVSRKANPSKPSFS</sequence>
<dbReference type="Proteomes" id="UP000034701">
    <property type="component" value="Unassembled WGS sequence"/>
</dbReference>
<gene>
    <name evidence="2" type="ORF">US45_C0057G0002</name>
</gene>
<feature type="transmembrane region" description="Helical" evidence="1">
    <location>
        <begin position="242"/>
        <end position="260"/>
    </location>
</feature>
<keyword evidence="1" id="KW-0472">Membrane</keyword>
<evidence type="ECO:0008006" key="4">
    <source>
        <dbReference type="Google" id="ProtNLM"/>
    </source>
</evidence>
<dbReference type="PANTHER" id="PTHR38454">
    <property type="entry name" value="INTEGRAL MEMBRANE PROTEIN-RELATED"/>
    <property type="match status" value="1"/>
</dbReference>
<comment type="caution">
    <text evidence="2">The sequence shown here is derived from an EMBL/GenBank/DDBJ whole genome shotgun (WGS) entry which is preliminary data.</text>
</comment>
<keyword evidence="1" id="KW-0812">Transmembrane</keyword>
<keyword evidence="1" id="KW-1133">Transmembrane helix</keyword>
<feature type="transmembrane region" description="Helical" evidence="1">
    <location>
        <begin position="405"/>
        <end position="428"/>
    </location>
</feature>
<evidence type="ECO:0000313" key="3">
    <source>
        <dbReference type="Proteomes" id="UP000034701"/>
    </source>
</evidence>
<accession>A0A0G0JNX6</accession>